<keyword evidence="2" id="KW-0808">Transferase</keyword>
<proteinExistence type="predicted"/>
<evidence type="ECO:0000313" key="2">
    <source>
        <dbReference type="EMBL" id="QIB67504.1"/>
    </source>
</evidence>
<dbReference type="CDD" id="cd07987">
    <property type="entry name" value="LPLAT_MGAT-like"/>
    <property type="match status" value="1"/>
</dbReference>
<feature type="domain" description="Phospholipid/glycerol acyltransferase" evidence="1">
    <location>
        <begin position="48"/>
        <end position="173"/>
    </location>
</feature>
<dbReference type="KEGG" id="kim:G3T16_02465"/>
<dbReference type="Pfam" id="PF01553">
    <property type="entry name" value="Acyltransferase"/>
    <property type="match status" value="1"/>
</dbReference>
<keyword evidence="2" id="KW-0012">Acyltransferase</keyword>
<reference evidence="2 3" key="1">
    <citation type="submission" date="2020-02" db="EMBL/GenBank/DDBJ databases">
        <title>Genome sequencing for Kineobactrum sp. M2.</title>
        <authorList>
            <person name="Park S.-J."/>
        </authorList>
    </citation>
    <scope>NUCLEOTIDE SEQUENCE [LARGE SCALE GENOMIC DNA]</scope>
    <source>
        <strain evidence="2 3">M2</strain>
    </source>
</reference>
<dbReference type="PANTHER" id="PTHR22753:SF14">
    <property type="entry name" value="MONOACYLGLYCEROL_DIACYLGLYCEROL O-ACYLTRANSFERASE"/>
    <property type="match status" value="1"/>
</dbReference>
<name>A0A6C0UBN3_9GAMM</name>
<dbReference type="AlphaFoldDB" id="A0A6C0UBN3"/>
<dbReference type="EMBL" id="CP048711">
    <property type="protein sequence ID" value="QIB67504.1"/>
    <property type="molecule type" value="Genomic_DNA"/>
</dbReference>
<accession>A0A6C0UBN3</accession>
<evidence type="ECO:0000259" key="1">
    <source>
        <dbReference type="Pfam" id="PF01553"/>
    </source>
</evidence>
<sequence length="292" mass="32628">MTALDTGNQPLTERQLQAHIAQALAVTMPDNLESRSLYRLLCTWFKPVVSGLERIPGEPCLFVGNHSLFALDGLVMTSVMRQGYGRFLRPMGDKLLFTNDIASRALLSRGIVMGHPEVCGALMAHGQDLLVFPGGAHEAVKPSRQRYQLQWKERFGFIKLAARYGYTIMPFGIVGPDEFYSHLIESEDLADSPPGRLLRQLGLITEHTRHDLLPPLALGALGTLLPKPQRCFIGFGEPLSLARYRKRGPGPAQRTKLRDQIASSIEQQLAQLLLVREQRRSEDGLLRRILTL</sequence>
<gene>
    <name evidence="2" type="ORF">G3T16_02465</name>
</gene>
<evidence type="ECO:0000313" key="3">
    <source>
        <dbReference type="Proteomes" id="UP000477680"/>
    </source>
</evidence>
<dbReference type="PANTHER" id="PTHR22753">
    <property type="entry name" value="TRANSMEMBRANE PROTEIN 68"/>
    <property type="match status" value="1"/>
</dbReference>
<dbReference type="GO" id="GO:0016020">
    <property type="term" value="C:membrane"/>
    <property type="evidence" value="ECO:0007669"/>
    <property type="project" value="TreeGrafter"/>
</dbReference>
<dbReference type="GO" id="GO:0016746">
    <property type="term" value="F:acyltransferase activity"/>
    <property type="evidence" value="ECO:0007669"/>
    <property type="project" value="UniProtKB-KW"/>
</dbReference>
<dbReference type="InterPro" id="IPR002123">
    <property type="entry name" value="Plipid/glycerol_acylTrfase"/>
</dbReference>
<dbReference type="Proteomes" id="UP000477680">
    <property type="component" value="Chromosome"/>
</dbReference>
<protein>
    <submittedName>
        <fullName evidence="2">Acyltransferase family protein</fullName>
    </submittedName>
</protein>
<keyword evidence="3" id="KW-1185">Reference proteome</keyword>
<organism evidence="2 3">
    <name type="scientific">Kineobactrum salinum</name>
    <dbReference type="NCBI Taxonomy" id="2708301"/>
    <lineage>
        <taxon>Bacteria</taxon>
        <taxon>Pseudomonadati</taxon>
        <taxon>Pseudomonadota</taxon>
        <taxon>Gammaproteobacteria</taxon>
        <taxon>Cellvibrionales</taxon>
        <taxon>Halieaceae</taxon>
        <taxon>Kineobactrum</taxon>
    </lineage>
</organism>